<dbReference type="Proteomes" id="UP001145021">
    <property type="component" value="Unassembled WGS sequence"/>
</dbReference>
<reference evidence="1" key="1">
    <citation type="submission" date="2022-07" db="EMBL/GenBank/DDBJ databases">
        <title>Phylogenomic reconstructions and comparative analyses of Kickxellomycotina fungi.</title>
        <authorList>
            <person name="Reynolds N.K."/>
            <person name="Stajich J.E."/>
            <person name="Barry K."/>
            <person name="Grigoriev I.V."/>
            <person name="Crous P."/>
            <person name="Smith M.E."/>
        </authorList>
    </citation>
    <scope>NUCLEOTIDE SEQUENCE</scope>
    <source>
        <strain evidence="1">NBRC 105413</strain>
    </source>
</reference>
<keyword evidence="2" id="KW-1185">Reference proteome</keyword>
<accession>A0A9W8CJZ9</accession>
<dbReference type="Gene3D" id="3.30.230.90">
    <property type="match status" value="1"/>
</dbReference>
<evidence type="ECO:0000313" key="1">
    <source>
        <dbReference type="EMBL" id="KAJ1644894.1"/>
    </source>
</evidence>
<name>A0A9W8CJZ9_9FUNG</name>
<dbReference type="EMBL" id="JANBOH010000136">
    <property type="protein sequence ID" value="KAJ1644894.1"/>
    <property type="molecule type" value="Genomic_DNA"/>
</dbReference>
<dbReference type="InterPro" id="IPR053720">
    <property type="entry name" value="Psm_Assembly_Chaperone"/>
</dbReference>
<gene>
    <name evidence="1" type="ORF">LPJ64_003478</name>
</gene>
<organism evidence="1 2">
    <name type="scientific">Coemansia asiatica</name>
    <dbReference type="NCBI Taxonomy" id="1052880"/>
    <lineage>
        <taxon>Eukaryota</taxon>
        <taxon>Fungi</taxon>
        <taxon>Fungi incertae sedis</taxon>
        <taxon>Zoopagomycota</taxon>
        <taxon>Kickxellomycotina</taxon>
        <taxon>Kickxellomycetes</taxon>
        <taxon>Kickxellales</taxon>
        <taxon>Kickxellaceae</taxon>
        <taxon>Coemansia</taxon>
    </lineage>
</organism>
<protein>
    <recommendedName>
        <fullName evidence="3">Proteasome assembly chaperone 3</fullName>
    </recommendedName>
</protein>
<proteinExistence type="predicted"/>
<dbReference type="AlphaFoldDB" id="A0A9W8CJZ9"/>
<sequence>MSSSVSAKVAAAVIDGVHTDVAVLGFSNCIVVLATQLSSVGSLIQSVISSNAFTQQDQFADPEKLLSEHDLPVDVRFVLGNASATPSSSLYEIMAIHATQLKHKQNPSDGRPLLFGVALRLPREISGLSRSLEAELPDLTAYTPLVNAITTMVGECRVW</sequence>
<evidence type="ECO:0000313" key="2">
    <source>
        <dbReference type="Proteomes" id="UP001145021"/>
    </source>
</evidence>
<evidence type="ECO:0008006" key="3">
    <source>
        <dbReference type="Google" id="ProtNLM"/>
    </source>
</evidence>
<comment type="caution">
    <text evidence="1">The sequence shown here is derived from an EMBL/GenBank/DDBJ whole genome shotgun (WGS) entry which is preliminary data.</text>
</comment>